<reference evidence="1" key="1">
    <citation type="submission" date="2023-06" db="EMBL/GenBank/DDBJ databases">
        <title>Uncultivated large filamentous bacteria from sulfidic sediments reveal new species and different genomic features in energy metabolism and defense.</title>
        <authorList>
            <person name="Fonseca A."/>
        </authorList>
    </citation>
    <scope>NUCLEOTIDE SEQUENCE</scope>
    <source>
        <strain evidence="1">HSG4</strain>
    </source>
</reference>
<dbReference type="EMBL" id="JAUCGM010000994">
    <property type="protein sequence ID" value="MDM8563962.1"/>
    <property type="molecule type" value="Genomic_DNA"/>
</dbReference>
<dbReference type="PANTHER" id="PTHR47691">
    <property type="entry name" value="REGULATOR-RELATED"/>
    <property type="match status" value="1"/>
</dbReference>
<accession>A0ABT7VWK2</accession>
<comment type="caution">
    <text evidence="1">The sequence shown here is derived from an EMBL/GenBank/DDBJ whole genome shotgun (WGS) entry which is preliminary data.</text>
</comment>
<evidence type="ECO:0000313" key="2">
    <source>
        <dbReference type="Proteomes" id="UP001171945"/>
    </source>
</evidence>
<sequence length="344" mass="38382">FVQGTRRLTLSGFGGQGKTYLAIEAGQWLCQTGLFEAVCFIDYASFQGTDAVGLAVSTLATVLEVSLIDDKAATAVLAKKPTLLILDNLETIDKVPLRALLDVAEIWSKTGKCRVLLTTRAPDFQHPAYPTEGSLKHQKLSLEGLNAVDALDYFQRLLKLPSVPSVSRLPQRKVILDLFRQVEFHPLSIGLLGKQLKIRRPAELGLRLEKFIAETPDDPLLASLNLSLDKVDEEAKQWLPRLGVFQGGALEPELLEITELSEEQWQTLRTALETTGLIQAEHLQDVTVPYIRFHPTLAPALKTRIAAEELAQRLARHQERYYQLSGSLYFEDDKNPHQARAIVQ</sequence>
<dbReference type="PANTHER" id="PTHR47691:SF3">
    <property type="entry name" value="HTH-TYPE TRANSCRIPTIONAL REGULATOR RV0890C-RELATED"/>
    <property type="match status" value="1"/>
</dbReference>
<feature type="non-terminal residue" evidence="1">
    <location>
        <position position="344"/>
    </location>
</feature>
<dbReference type="Gene3D" id="3.40.50.300">
    <property type="entry name" value="P-loop containing nucleotide triphosphate hydrolases"/>
    <property type="match status" value="1"/>
</dbReference>
<gene>
    <name evidence="1" type="ORF">QUF54_11470</name>
</gene>
<dbReference type="InterPro" id="IPR027417">
    <property type="entry name" value="P-loop_NTPase"/>
</dbReference>
<dbReference type="Proteomes" id="UP001171945">
    <property type="component" value="Unassembled WGS sequence"/>
</dbReference>
<protein>
    <submittedName>
        <fullName evidence="1">Uncharacterized protein</fullName>
    </submittedName>
</protein>
<keyword evidence="2" id="KW-1185">Reference proteome</keyword>
<feature type="non-terminal residue" evidence="1">
    <location>
        <position position="1"/>
    </location>
</feature>
<name>A0ABT7VWK2_9GAMM</name>
<organism evidence="1 2">
    <name type="scientific">Candidatus Marithioploca araucensis</name>
    <dbReference type="NCBI Taxonomy" id="70273"/>
    <lineage>
        <taxon>Bacteria</taxon>
        <taxon>Pseudomonadati</taxon>
        <taxon>Pseudomonadota</taxon>
        <taxon>Gammaproteobacteria</taxon>
        <taxon>Thiotrichales</taxon>
        <taxon>Thiotrichaceae</taxon>
        <taxon>Candidatus Marithioploca</taxon>
    </lineage>
</organism>
<dbReference type="PRINTS" id="PR00364">
    <property type="entry name" value="DISEASERSIST"/>
</dbReference>
<proteinExistence type="predicted"/>
<evidence type="ECO:0000313" key="1">
    <source>
        <dbReference type="EMBL" id="MDM8563962.1"/>
    </source>
</evidence>
<dbReference type="SUPFAM" id="SSF52540">
    <property type="entry name" value="P-loop containing nucleoside triphosphate hydrolases"/>
    <property type="match status" value="1"/>
</dbReference>